<dbReference type="NCBIfam" id="TIGR04056">
    <property type="entry name" value="OMP_RagA_SusC"/>
    <property type="match status" value="1"/>
</dbReference>
<evidence type="ECO:0000256" key="1">
    <source>
        <dbReference type="ARBA" id="ARBA00004571"/>
    </source>
</evidence>
<dbReference type="Pfam" id="PF00593">
    <property type="entry name" value="TonB_dep_Rec_b-barrel"/>
    <property type="match status" value="1"/>
</dbReference>
<organism evidence="12 13">
    <name type="scientific">Flagellimonas olearia</name>
    <dbReference type="NCBI Taxonomy" id="552546"/>
    <lineage>
        <taxon>Bacteria</taxon>
        <taxon>Pseudomonadati</taxon>
        <taxon>Bacteroidota</taxon>
        <taxon>Flavobacteriia</taxon>
        <taxon>Flavobacteriales</taxon>
        <taxon>Flavobacteriaceae</taxon>
        <taxon>Flagellimonas</taxon>
    </lineage>
</organism>
<dbReference type="Pfam" id="PF07715">
    <property type="entry name" value="Plug"/>
    <property type="match status" value="1"/>
</dbReference>
<comment type="caution">
    <text evidence="12">The sequence shown here is derived from an EMBL/GenBank/DDBJ whole genome shotgun (WGS) entry which is preliminary data.</text>
</comment>
<accession>A0A444VRB7</accession>
<dbReference type="GO" id="GO:0009279">
    <property type="term" value="C:cell outer membrane"/>
    <property type="evidence" value="ECO:0007669"/>
    <property type="project" value="UniProtKB-SubCell"/>
</dbReference>
<dbReference type="SUPFAM" id="SSF49464">
    <property type="entry name" value="Carboxypeptidase regulatory domain-like"/>
    <property type="match status" value="1"/>
</dbReference>
<evidence type="ECO:0000256" key="3">
    <source>
        <dbReference type="ARBA" id="ARBA00022452"/>
    </source>
</evidence>
<keyword evidence="4 8" id="KW-0812">Transmembrane</keyword>
<evidence type="ECO:0000256" key="4">
    <source>
        <dbReference type="ARBA" id="ARBA00022692"/>
    </source>
</evidence>
<comment type="subcellular location">
    <subcellularLocation>
        <location evidence="1 8">Cell outer membrane</location>
        <topology evidence="1 8">Multi-pass membrane protein</topology>
    </subcellularLocation>
</comment>
<keyword evidence="3 8" id="KW-1134">Transmembrane beta strand</keyword>
<name>A0A444VRB7_9FLAO</name>
<dbReference type="AlphaFoldDB" id="A0A444VRB7"/>
<dbReference type="InterPro" id="IPR023996">
    <property type="entry name" value="TonB-dep_OMP_SusC/RagA"/>
</dbReference>
<evidence type="ECO:0000259" key="10">
    <source>
        <dbReference type="Pfam" id="PF00593"/>
    </source>
</evidence>
<evidence type="ECO:0000256" key="9">
    <source>
        <dbReference type="RuleBase" id="RU003357"/>
    </source>
</evidence>
<gene>
    <name evidence="12" type="ORF">DN53_03810</name>
</gene>
<evidence type="ECO:0000256" key="6">
    <source>
        <dbReference type="ARBA" id="ARBA00023136"/>
    </source>
</evidence>
<dbReference type="Gene3D" id="2.60.40.1120">
    <property type="entry name" value="Carboxypeptidase-like, regulatory domain"/>
    <property type="match status" value="1"/>
</dbReference>
<evidence type="ECO:0000256" key="7">
    <source>
        <dbReference type="ARBA" id="ARBA00023237"/>
    </source>
</evidence>
<reference evidence="12 13" key="1">
    <citation type="submission" date="2014-04" db="EMBL/GenBank/DDBJ databases">
        <title>Whole genome of Muricauda olearia.</title>
        <authorList>
            <person name="Zhang X.-H."/>
            <person name="Tang K."/>
        </authorList>
    </citation>
    <scope>NUCLEOTIDE SEQUENCE [LARGE SCALE GENOMIC DNA]</scope>
    <source>
        <strain evidence="12 13">Th120</strain>
    </source>
</reference>
<keyword evidence="5 9" id="KW-0798">TonB box</keyword>
<sequence length="1084" mass="121204">MKNILLFVLFLTTAFLGYGQKEVSGTIADASNVPLAGVTVMVKGTTNGTASDFDGNYSITTEEGQILEFSYIGFTTKEVTVGASNTINVILEEDVQSLSEVVVVGFGTQKKVNLSGAVNNVSVEQLDTRPINNVTQGLQGISPGLNIDFNSGAPGANPVVNIRGFTSINGGNPLVIIDGVPSDVSLLNLIAPEDIESISVLKDASSAAIYGARAAFGVLLITTKTGSKEKTSIRYNTYVTLGTPTVVPEKTTDPYIYLALQRLSEDNTPWTGVGTSAERLAWARERSDNPLGTVGVRESFNNPGLWEYMGNENWTNYFLSNNTYSQNHNLSFTGGSEKVSYYLSASHNKHNGSLKIADDYFSRTGLRSRINVQLNDWLSLGNNTSYLISKRKNPSYFNIQTLYNFAPTDWDKNPDGSWANTDVGWMGARLTDGGNETGETNTFQTTFDTQAWLIKDILKVNAEYTLRKEHYNYDANYAKFQIGYGPDDVREEGINEVWKQFSDEQYQVLNIYGTFNKTFSDHTLTLLGGYNQEESRYDYVTLNRDAVISSSLPTLELATGTLYGNQYIRSWALRGLFYRANYIYKDRYILELNGRYDGSSRFPKDKRFGFFPSVSLAWNVANENFMKSLYPTLNLLKFRASYGSLGNQDVGSSKLNDGSFDYIPSMGSDLSDYIIDGELPLKITAPGIVSNNYTWEEVVSKNVGVDLGMFNNKFNASFDYFVRDTKGMLTLGKDLPAVLGASEPKENAGDLRTEGWELSLSYQNNFGNPNNPLRFSAKFNLSDSKSTITRFDNPNNSLLQYYEGMEIGEIWGLTSDGFFRSQEEIDALDETSIIPWGALEIVEGWPKYVDLDGNQKIEKGLSADDPKDMKVIGNMLPRYRFGLNLNFDWNNFDLGVFLQGVAKRDYYPRDYLYWGFYQQPYSGGYEHLQDFYRASDDSADRVANHSQSYINAGLANANTDARYPVLQAWLADRNLGERLDQAQGLAIPQTAYLLDGSYLRLKNITFGYTIPTKFTKNTGISSVRLYFSGDNLFEWSQIADFFDPEAVSDINERINPAYSAPRGETSGYQYPYQRKYSFGVNVNF</sequence>
<dbReference type="InterPro" id="IPR023997">
    <property type="entry name" value="TonB-dep_OMP_SusC/RagA_CS"/>
</dbReference>
<dbReference type="InterPro" id="IPR008969">
    <property type="entry name" value="CarboxyPept-like_regulatory"/>
</dbReference>
<evidence type="ECO:0000256" key="8">
    <source>
        <dbReference type="PROSITE-ProRule" id="PRU01360"/>
    </source>
</evidence>
<dbReference type="PROSITE" id="PS52016">
    <property type="entry name" value="TONB_DEPENDENT_REC_3"/>
    <property type="match status" value="1"/>
</dbReference>
<dbReference type="EMBL" id="JJMP01000001">
    <property type="protein sequence ID" value="RYC53358.1"/>
    <property type="molecule type" value="Genomic_DNA"/>
</dbReference>
<evidence type="ECO:0000313" key="13">
    <source>
        <dbReference type="Proteomes" id="UP000290261"/>
    </source>
</evidence>
<dbReference type="InterPro" id="IPR036942">
    <property type="entry name" value="Beta-barrel_TonB_sf"/>
</dbReference>
<dbReference type="InterPro" id="IPR012910">
    <property type="entry name" value="Plug_dom"/>
</dbReference>
<evidence type="ECO:0000256" key="5">
    <source>
        <dbReference type="ARBA" id="ARBA00023077"/>
    </source>
</evidence>
<evidence type="ECO:0000256" key="2">
    <source>
        <dbReference type="ARBA" id="ARBA00022448"/>
    </source>
</evidence>
<proteinExistence type="inferred from homology"/>
<evidence type="ECO:0000259" key="11">
    <source>
        <dbReference type="Pfam" id="PF07715"/>
    </source>
</evidence>
<dbReference type="InterPro" id="IPR039426">
    <property type="entry name" value="TonB-dep_rcpt-like"/>
</dbReference>
<keyword evidence="7 8" id="KW-0998">Cell outer membrane</keyword>
<keyword evidence="2 8" id="KW-0813">Transport</keyword>
<dbReference type="RefSeq" id="WP_129653037.1">
    <property type="nucleotide sequence ID" value="NZ_ML142907.1"/>
</dbReference>
<protein>
    <submittedName>
        <fullName evidence="12">TonB-dependent receptor</fullName>
    </submittedName>
</protein>
<comment type="similarity">
    <text evidence="8 9">Belongs to the TonB-dependent receptor family.</text>
</comment>
<dbReference type="InterPro" id="IPR000531">
    <property type="entry name" value="Beta-barrel_TonB"/>
</dbReference>
<keyword evidence="12" id="KW-0675">Receptor</keyword>
<dbReference type="InterPro" id="IPR037066">
    <property type="entry name" value="Plug_dom_sf"/>
</dbReference>
<dbReference type="Gene3D" id="2.170.130.10">
    <property type="entry name" value="TonB-dependent receptor, plug domain"/>
    <property type="match status" value="1"/>
</dbReference>
<feature type="domain" description="TonB-dependent receptor plug" evidence="11">
    <location>
        <begin position="111"/>
        <end position="218"/>
    </location>
</feature>
<keyword evidence="13" id="KW-1185">Reference proteome</keyword>
<dbReference type="Pfam" id="PF13715">
    <property type="entry name" value="CarbopepD_reg_2"/>
    <property type="match status" value="1"/>
</dbReference>
<keyword evidence="6 8" id="KW-0472">Membrane</keyword>
<dbReference type="FunFam" id="2.60.40.1120:FF:000003">
    <property type="entry name" value="Outer membrane protein Omp121"/>
    <property type="match status" value="1"/>
</dbReference>
<feature type="domain" description="TonB-dependent receptor-like beta-barrel" evidence="10">
    <location>
        <begin position="397"/>
        <end position="925"/>
    </location>
</feature>
<dbReference type="SUPFAM" id="SSF56935">
    <property type="entry name" value="Porins"/>
    <property type="match status" value="1"/>
</dbReference>
<dbReference type="Proteomes" id="UP000290261">
    <property type="component" value="Unassembled WGS sequence"/>
</dbReference>
<evidence type="ECO:0000313" key="12">
    <source>
        <dbReference type="EMBL" id="RYC53358.1"/>
    </source>
</evidence>
<dbReference type="Gene3D" id="2.40.170.20">
    <property type="entry name" value="TonB-dependent receptor, beta-barrel domain"/>
    <property type="match status" value="1"/>
</dbReference>
<dbReference type="NCBIfam" id="TIGR04057">
    <property type="entry name" value="SusC_RagA_signa"/>
    <property type="match status" value="1"/>
</dbReference>